<dbReference type="PATRIC" id="fig|1232683.4.peg.4050"/>
<dbReference type="RefSeq" id="WP_036192315.1">
    <property type="nucleotide sequence ID" value="NZ_JMQN01000063.1"/>
</dbReference>
<evidence type="ECO:0000313" key="3">
    <source>
        <dbReference type="EMBL" id="KEA61662.1"/>
    </source>
</evidence>
<reference evidence="3 4" key="1">
    <citation type="submission" date="2014-04" db="EMBL/GenBank/DDBJ databases">
        <title>Marinobacterium kochiensis sp. nov., isolated from sediment sample collected from Kochi backwaters in Kerala, India.</title>
        <authorList>
            <person name="Singh A."/>
            <person name="Pinnaka A.K."/>
        </authorList>
    </citation>
    <scope>NUCLEOTIDE SEQUENCE [LARGE SCALE GENOMIC DNA]</scope>
    <source>
        <strain evidence="3 4">AK27</strain>
    </source>
</reference>
<feature type="chain" id="PRO_5001757242" evidence="2">
    <location>
        <begin position="18"/>
        <end position="350"/>
    </location>
</feature>
<dbReference type="PANTHER" id="PTHR30006">
    <property type="entry name" value="THIAMINE-BINDING PERIPLASMIC PROTEIN-RELATED"/>
    <property type="match status" value="1"/>
</dbReference>
<organism evidence="3 4">
    <name type="scientific">Marinobacterium lacunae</name>
    <dbReference type="NCBI Taxonomy" id="1232683"/>
    <lineage>
        <taxon>Bacteria</taxon>
        <taxon>Pseudomonadati</taxon>
        <taxon>Pseudomonadota</taxon>
        <taxon>Gammaproteobacteria</taxon>
        <taxon>Oceanospirillales</taxon>
        <taxon>Oceanospirillaceae</taxon>
        <taxon>Marinobacterium</taxon>
    </lineage>
</organism>
<accession>A0A081FT07</accession>
<dbReference type="Pfam" id="PF13531">
    <property type="entry name" value="SBP_bac_11"/>
    <property type="match status" value="1"/>
</dbReference>
<keyword evidence="4" id="KW-1185">Reference proteome</keyword>
<evidence type="ECO:0000256" key="2">
    <source>
        <dbReference type="SAM" id="SignalP"/>
    </source>
</evidence>
<dbReference type="SUPFAM" id="SSF53850">
    <property type="entry name" value="Periplasmic binding protein-like II"/>
    <property type="match status" value="1"/>
</dbReference>
<dbReference type="Gene3D" id="3.40.190.10">
    <property type="entry name" value="Periplasmic binding protein-like II"/>
    <property type="match status" value="2"/>
</dbReference>
<evidence type="ECO:0000256" key="1">
    <source>
        <dbReference type="ARBA" id="ARBA00022729"/>
    </source>
</evidence>
<sequence length="350" mass="39673">MRKLVLLLIMLATNLHAANLYQIPATSSPSTKLIIYGAADYPAISPLLMAFHHKYPNIDIEYTEGNTLKLYQKFLAVQPNGPDVMLSSAMDLQFKLVNDGYARAYLSSETERLPHWANWRNEIFGFTYEPAVIVVNKTLLESTDIPRSRSELLTLLRRQSESLKGRIGTFDIERVGIGYLTWANDRQQTTSYGRLLEAFGNSLARQFPSSASMLQSLQDKELTIAYNVLGSYANSWAKIYPDLQVILPEDFTTLVMRSAFISRSARNPESARLFIDFLLSKEGQRILADASSLYPIRDDIPGYETVTSLIKIDDSRFKPIYLDLSLLAISDKSKKQIILDEWDSAMRSYP</sequence>
<evidence type="ECO:0000313" key="4">
    <source>
        <dbReference type="Proteomes" id="UP000028252"/>
    </source>
</evidence>
<feature type="signal peptide" evidence="2">
    <location>
        <begin position="1"/>
        <end position="17"/>
    </location>
</feature>
<dbReference type="EMBL" id="JMQN01000063">
    <property type="protein sequence ID" value="KEA61662.1"/>
    <property type="molecule type" value="Genomic_DNA"/>
</dbReference>
<dbReference type="PANTHER" id="PTHR30006:SF25">
    <property type="entry name" value="PHOSPHOGLYCERATE TRANSPORT REGULATORY PROTEIN PGTC"/>
    <property type="match status" value="1"/>
</dbReference>
<dbReference type="STRING" id="1232683.ADIMK_4119"/>
<gene>
    <name evidence="3" type="ORF">ADIMK_4119</name>
</gene>
<dbReference type="eggNOG" id="COG1840">
    <property type="taxonomic scope" value="Bacteria"/>
</dbReference>
<dbReference type="Proteomes" id="UP000028252">
    <property type="component" value="Unassembled WGS sequence"/>
</dbReference>
<proteinExistence type="predicted"/>
<dbReference type="GO" id="GO:0030288">
    <property type="term" value="C:outer membrane-bounded periplasmic space"/>
    <property type="evidence" value="ECO:0007669"/>
    <property type="project" value="TreeGrafter"/>
</dbReference>
<dbReference type="OrthoDB" id="8673316at2"/>
<name>A0A081FT07_9GAMM</name>
<protein>
    <submittedName>
        <fullName evidence="3">Periplasmic iron-binding protein</fullName>
    </submittedName>
</protein>
<comment type="caution">
    <text evidence="3">The sequence shown here is derived from an EMBL/GenBank/DDBJ whole genome shotgun (WGS) entry which is preliminary data.</text>
</comment>
<keyword evidence="1 2" id="KW-0732">Signal</keyword>
<dbReference type="AlphaFoldDB" id="A0A081FT07"/>